<proteinExistence type="predicted"/>
<dbReference type="Gene3D" id="1.25.40.10">
    <property type="entry name" value="Tetratricopeptide repeat domain"/>
    <property type="match status" value="2"/>
</dbReference>
<gene>
    <name evidence="1" type="ORF">SAMN05660648_01928</name>
</gene>
<dbReference type="PANTHER" id="PTHR11102:SF160">
    <property type="entry name" value="ERAD-ASSOCIATED E3 UBIQUITIN-PROTEIN LIGASE COMPONENT HRD3"/>
    <property type="match status" value="1"/>
</dbReference>
<dbReference type="InterPro" id="IPR050767">
    <property type="entry name" value="Sel1_AlgK"/>
</dbReference>
<dbReference type="EMBL" id="FNQG01000008">
    <property type="protein sequence ID" value="SEA09939.1"/>
    <property type="molecule type" value="Genomic_DNA"/>
</dbReference>
<dbReference type="SMART" id="SM00671">
    <property type="entry name" value="SEL1"/>
    <property type="match status" value="4"/>
</dbReference>
<accession>A0A1H3YE95</accession>
<dbReference type="InterPro" id="IPR011990">
    <property type="entry name" value="TPR-like_helical_dom_sf"/>
</dbReference>
<dbReference type="PANTHER" id="PTHR11102">
    <property type="entry name" value="SEL-1-LIKE PROTEIN"/>
    <property type="match status" value="1"/>
</dbReference>
<protein>
    <recommendedName>
        <fullName evidence="3">TPR repeat</fullName>
    </recommendedName>
</protein>
<dbReference type="SUPFAM" id="SSF81901">
    <property type="entry name" value="HCP-like"/>
    <property type="match status" value="1"/>
</dbReference>
<dbReference type="InterPro" id="IPR006597">
    <property type="entry name" value="Sel1-like"/>
</dbReference>
<name>A0A1H3YE95_SELRU</name>
<dbReference type="Proteomes" id="UP000183469">
    <property type="component" value="Unassembled WGS sequence"/>
</dbReference>
<dbReference type="AlphaFoldDB" id="A0A1H3YE95"/>
<dbReference type="Pfam" id="PF08238">
    <property type="entry name" value="Sel1"/>
    <property type="match status" value="4"/>
</dbReference>
<dbReference type="RefSeq" id="WP_074672379.1">
    <property type="nucleotide sequence ID" value="NZ_FNQG01000008.1"/>
</dbReference>
<evidence type="ECO:0000313" key="2">
    <source>
        <dbReference type="Proteomes" id="UP000183469"/>
    </source>
</evidence>
<evidence type="ECO:0000313" key="1">
    <source>
        <dbReference type="EMBL" id="SEA09939.1"/>
    </source>
</evidence>
<sequence>MDDKFQPIVQEAVHLIWKHNDAKSREKGQAMLRRAAEDGDAEAWALLSLTYWGAPWVGENSNFEKDIAEAEHCLKKSLSEGSPVGLLAILARRGLYPTEEFDFWDYWADEKETAVVEMEEYTEGDGNGEGLAAYLLGMAYLRGGIDILTGKRLEKKERQQLAKPFLEHARTQGIRLNCNPEEMSKPDDSDADWRLKLWLQNGLVITFDRYDTEEFQTALEIMEDTYKVIELYHDKDYLSVRQTEDNYELHAMLNGQAALRREKSSEQVLCLLQSWHKGKTDLSSEDWQNDDQAVQYVKWQRYLDKAEVCKNRDDIEEMVTALKHAANMDCGKAMVRLGCYHQEKREKDAAKQWFLQAIKTEAHDDVKDACYYLGCLEDGPLAVQYLKKAAEMGAASAWAKLGNCYSQGMGTPMDSEKAMTCYQKGADLGDYEALYVMACSCRSEDGTWQDIPKAISCLRKVVSEENDWQNEARLLLAQVFMAQNPGKNADRVESLLAETKNAKYFPGWLELAHYYKAHGRIYQYGQDMDALIKAGYEPAIKEKEDMYRGSEWSILF</sequence>
<dbReference type="OrthoDB" id="1660036at2"/>
<organism evidence="1 2">
    <name type="scientific">Selenomonas ruminantium</name>
    <dbReference type="NCBI Taxonomy" id="971"/>
    <lineage>
        <taxon>Bacteria</taxon>
        <taxon>Bacillati</taxon>
        <taxon>Bacillota</taxon>
        <taxon>Negativicutes</taxon>
        <taxon>Selenomonadales</taxon>
        <taxon>Selenomonadaceae</taxon>
        <taxon>Selenomonas</taxon>
    </lineage>
</organism>
<evidence type="ECO:0008006" key="3">
    <source>
        <dbReference type="Google" id="ProtNLM"/>
    </source>
</evidence>
<reference evidence="1 2" key="1">
    <citation type="submission" date="2016-10" db="EMBL/GenBank/DDBJ databases">
        <authorList>
            <person name="de Groot N.N."/>
        </authorList>
    </citation>
    <scope>NUCLEOTIDE SEQUENCE [LARGE SCALE GENOMIC DNA]</scope>
    <source>
        <strain evidence="1 2">DSM 2872</strain>
    </source>
</reference>